<evidence type="ECO:0000313" key="3">
    <source>
        <dbReference type="EMBL" id="KAJ7365202.1"/>
    </source>
</evidence>
<feature type="compositionally biased region" description="Basic and acidic residues" evidence="1">
    <location>
        <begin position="191"/>
        <end position="206"/>
    </location>
</feature>
<gene>
    <name evidence="3" type="ORF">OS493_007853</name>
</gene>
<evidence type="ECO:0000256" key="1">
    <source>
        <dbReference type="SAM" id="MobiDB-lite"/>
    </source>
</evidence>
<proteinExistence type="predicted"/>
<feature type="transmembrane region" description="Helical" evidence="2">
    <location>
        <begin position="90"/>
        <end position="115"/>
    </location>
</feature>
<reference evidence="3" key="1">
    <citation type="submission" date="2023-01" db="EMBL/GenBank/DDBJ databases">
        <title>Genome assembly of the deep-sea coral Lophelia pertusa.</title>
        <authorList>
            <person name="Herrera S."/>
            <person name="Cordes E."/>
        </authorList>
    </citation>
    <scope>NUCLEOTIDE SEQUENCE</scope>
    <source>
        <strain evidence="3">USNM1676648</strain>
        <tissue evidence="3">Polyp</tissue>
    </source>
</reference>
<keyword evidence="2" id="KW-1133">Transmembrane helix</keyword>
<dbReference type="EMBL" id="MU827304">
    <property type="protein sequence ID" value="KAJ7365202.1"/>
    <property type="molecule type" value="Genomic_DNA"/>
</dbReference>
<protein>
    <submittedName>
        <fullName evidence="3">Uncharacterized protein</fullName>
    </submittedName>
</protein>
<keyword evidence="4" id="KW-1185">Reference proteome</keyword>
<evidence type="ECO:0000256" key="2">
    <source>
        <dbReference type="SAM" id="Phobius"/>
    </source>
</evidence>
<accession>A0A9X0CLP9</accession>
<feature type="transmembrane region" description="Helical" evidence="2">
    <location>
        <begin position="63"/>
        <end position="84"/>
    </location>
</feature>
<keyword evidence="2" id="KW-0472">Membrane</keyword>
<comment type="caution">
    <text evidence="3">The sequence shown here is derived from an EMBL/GenBank/DDBJ whole genome shotgun (WGS) entry which is preliminary data.</text>
</comment>
<feature type="region of interest" description="Disordered" evidence="1">
    <location>
        <begin position="178"/>
        <end position="223"/>
    </location>
</feature>
<keyword evidence="2" id="KW-0812">Transmembrane</keyword>
<dbReference type="AlphaFoldDB" id="A0A9X0CLP9"/>
<organism evidence="3 4">
    <name type="scientific">Desmophyllum pertusum</name>
    <dbReference type="NCBI Taxonomy" id="174260"/>
    <lineage>
        <taxon>Eukaryota</taxon>
        <taxon>Metazoa</taxon>
        <taxon>Cnidaria</taxon>
        <taxon>Anthozoa</taxon>
        <taxon>Hexacorallia</taxon>
        <taxon>Scleractinia</taxon>
        <taxon>Caryophylliina</taxon>
        <taxon>Caryophylliidae</taxon>
        <taxon>Desmophyllum</taxon>
    </lineage>
</organism>
<name>A0A9X0CLP9_9CNID</name>
<evidence type="ECO:0000313" key="4">
    <source>
        <dbReference type="Proteomes" id="UP001163046"/>
    </source>
</evidence>
<dbReference type="OrthoDB" id="5974958at2759"/>
<dbReference type="Proteomes" id="UP001163046">
    <property type="component" value="Unassembled WGS sequence"/>
</dbReference>
<sequence length="223" mass="24002">MSSSNVLPSAPEYSHAESPPLYPVLPNAENFRLSKISDLEKEIETEINHYRQVAKKYKKVQSVVHSFAVCLGTLAAALSSAGLATALTGIGVIASVPLASVAAISGFSSAGLAAASKKLETKVAKHEKINTLAEAKKNTVSELVSKALADGQISDGEFNIVVREVQKYHELKAAIRSGSSSKKISQPQPPDIDKIRKEIRNEERQNLQKTLKKLSAESKLNLN</sequence>